<comment type="caution">
    <text evidence="10">The sequence shown here is derived from an EMBL/GenBank/DDBJ whole genome shotgun (WGS) entry which is preliminary data.</text>
</comment>
<dbReference type="SUPFAM" id="SSF109998">
    <property type="entry name" value="Triger factor/SurA peptide-binding domain-like"/>
    <property type="match status" value="1"/>
</dbReference>
<name>A0A923LP15_9FIRM</name>
<dbReference type="InterPro" id="IPR001179">
    <property type="entry name" value="PPIase_FKBP_dom"/>
</dbReference>
<organism evidence="10 11">
    <name type="scientific">Roseburia zhanii</name>
    <dbReference type="NCBI Taxonomy" id="2763064"/>
    <lineage>
        <taxon>Bacteria</taxon>
        <taxon>Bacillati</taxon>
        <taxon>Bacillota</taxon>
        <taxon>Clostridia</taxon>
        <taxon>Lachnospirales</taxon>
        <taxon>Lachnospiraceae</taxon>
        <taxon>Roseburia</taxon>
    </lineage>
</organism>
<accession>A0A923LP15</accession>
<dbReference type="InterPro" id="IPR005215">
    <property type="entry name" value="Trig_fac"/>
</dbReference>
<dbReference type="PIRSF" id="PIRSF003095">
    <property type="entry name" value="Trigger_factor"/>
    <property type="match status" value="1"/>
</dbReference>
<keyword evidence="5 7" id="KW-0413">Isomerase</keyword>
<dbReference type="GO" id="GO:0051301">
    <property type="term" value="P:cell division"/>
    <property type="evidence" value="ECO:0007669"/>
    <property type="project" value="UniProtKB-KW"/>
</dbReference>
<dbReference type="PROSITE" id="PS50059">
    <property type="entry name" value="FKBP_PPIASE"/>
    <property type="match status" value="1"/>
</dbReference>
<dbReference type="GO" id="GO:0015031">
    <property type="term" value="P:protein transport"/>
    <property type="evidence" value="ECO:0007669"/>
    <property type="project" value="InterPro"/>
</dbReference>
<evidence type="ECO:0000256" key="6">
    <source>
        <dbReference type="ARBA" id="ARBA00023306"/>
    </source>
</evidence>
<dbReference type="InterPro" id="IPR008880">
    <property type="entry name" value="Trigger_fac_C"/>
</dbReference>
<evidence type="ECO:0000256" key="4">
    <source>
        <dbReference type="ARBA" id="ARBA00023110"/>
    </source>
</evidence>
<dbReference type="EC" id="5.2.1.8" evidence="7"/>
<dbReference type="Pfam" id="PF05698">
    <property type="entry name" value="Trigger_C"/>
    <property type="match status" value="1"/>
</dbReference>
<keyword evidence="6" id="KW-0131">Cell cycle</keyword>
<evidence type="ECO:0000256" key="1">
    <source>
        <dbReference type="ARBA" id="ARBA00000971"/>
    </source>
</evidence>
<feature type="chain" id="PRO_5037034336" description="peptidylprolyl isomerase" evidence="8">
    <location>
        <begin position="19"/>
        <end position="400"/>
    </location>
</feature>
<feature type="domain" description="PPIase FKBP-type" evidence="9">
    <location>
        <begin position="108"/>
        <end position="197"/>
    </location>
</feature>
<gene>
    <name evidence="10" type="primary">tig</name>
    <name evidence="10" type="ORF">H8S17_09570</name>
</gene>
<keyword evidence="11" id="KW-1185">Reference proteome</keyword>
<keyword evidence="8" id="KW-0732">Signal</keyword>
<dbReference type="RefSeq" id="WP_186867150.1">
    <property type="nucleotide sequence ID" value="NZ_JACOPH010000007.1"/>
</dbReference>
<evidence type="ECO:0000313" key="10">
    <source>
        <dbReference type="EMBL" id="MBC5714455.1"/>
    </source>
</evidence>
<comment type="catalytic activity">
    <reaction evidence="1 7">
        <text>[protein]-peptidylproline (omega=180) = [protein]-peptidylproline (omega=0)</text>
        <dbReference type="Rhea" id="RHEA:16237"/>
        <dbReference type="Rhea" id="RHEA-COMP:10747"/>
        <dbReference type="Rhea" id="RHEA-COMP:10748"/>
        <dbReference type="ChEBI" id="CHEBI:83833"/>
        <dbReference type="ChEBI" id="CHEBI:83834"/>
        <dbReference type="EC" id="5.2.1.8"/>
    </reaction>
</comment>
<dbReference type="GO" id="GO:0006457">
    <property type="term" value="P:protein folding"/>
    <property type="evidence" value="ECO:0007669"/>
    <property type="project" value="InterPro"/>
</dbReference>
<evidence type="ECO:0000256" key="3">
    <source>
        <dbReference type="ARBA" id="ARBA00022618"/>
    </source>
</evidence>
<dbReference type="Pfam" id="PF00254">
    <property type="entry name" value="FKBP_C"/>
    <property type="match status" value="1"/>
</dbReference>
<evidence type="ECO:0000256" key="7">
    <source>
        <dbReference type="PROSITE-ProRule" id="PRU00277"/>
    </source>
</evidence>
<keyword evidence="4 7" id="KW-0697">Rotamase</keyword>
<dbReference type="Gene3D" id="3.10.50.40">
    <property type="match status" value="1"/>
</dbReference>
<protein>
    <recommendedName>
        <fullName evidence="7">peptidylprolyl isomerase</fullName>
        <ecNumber evidence="7">5.2.1.8</ecNumber>
    </recommendedName>
</protein>
<dbReference type="GO" id="GO:0003755">
    <property type="term" value="F:peptidyl-prolyl cis-trans isomerase activity"/>
    <property type="evidence" value="ECO:0007669"/>
    <property type="project" value="UniProtKB-KW"/>
</dbReference>
<keyword evidence="3" id="KW-0132">Cell division</keyword>
<proteinExistence type="predicted"/>
<dbReference type="SUPFAM" id="SSF54534">
    <property type="entry name" value="FKBP-like"/>
    <property type="match status" value="1"/>
</dbReference>
<evidence type="ECO:0000256" key="2">
    <source>
        <dbReference type="ARBA" id="ARBA00004496"/>
    </source>
</evidence>
<dbReference type="PROSITE" id="PS51257">
    <property type="entry name" value="PROKAR_LIPOPROTEIN"/>
    <property type="match status" value="1"/>
</dbReference>
<dbReference type="InterPro" id="IPR027304">
    <property type="entry name" value="Trigger_fact/SurA_dom_sf"/>
</dbReference>
<dbReference type="GO" id="GO:0005737">
    <property type="term" value="C:cytoplasm"/>
    <property type="evidence" value="ECO:0007669"/>
    <property type="project" value="UniProtKB-SubCell"/>
</dbReference>
<dbReference type="NCBIfam" id="TIGR00115">
    <property type="entry name" value="tig"/>
    <property type="match status" value="1"/>
</dbReference>
<dbReference type="Proteomes" id="UP000606720">
    <property type="component" value="Unassembled WGS sequence"/>
</dbReference>
<dbReference type="InterPro" id="IPR037041">
    <property type="entry name" value="Trigger_fac_C_sf"/>
</dbReference>
<dbReference type="EMBL" id="JACOPH010000007">
    <property type="protein sequence ID" value="MBC5714455.1"/>
    <property type="molecule type" value="Genomic_DNA"/>
</dbReference>
<comment type="subcellular location">
    <subcellularLocation>
        <location evidence="2">Cytoplasm</location>
    </subcellularLocation>
</comment>
<dbReference type="InterPro" id="IPR046357">
    <property type="entry name" value="PPIase_dom_sf"/>
</dbReference>
<dbReference type="Gene3D" id="1.10.3120.10">
    <property type="entry name" value="Trigger factor, C-terminal domain"/>
    <property type="match status" value="1"/>
</dbReference>
<sequence length="400" mass="44138">MKRKTTALLTICMITALAAGCGNSKKNSTDATESVEAGTESGSVTASADIAYNVDDYVKLGDYMDVAVTLNEADYQVTDDDVNNYADQMIAYYKPFLPDDSHTVVEADDFVDVDYVGKKDGEAFAGGSAEGQVIDVAGNCDATSGNGYIEGFSEGLIGASVGDTVDHEVTFPDDYSNEDLKGQTVTFTFTINAIDRKVTRDMIDDSYVKDNFDSDSVDDFYSDIRTVLNQQAESGKETDIRSKVVDAVMDKCSVELPDGLLDARLEEYIDGFTKQNCTNGITLADYLQQNYNTTEDDFRKQCRTYMEDNLKQELVFEAIVNKENIQFDEDKFNDYISMIVKNGGFDSEDTLYETYGTDKEAGKAYLQKIYLQSEACSKIADQADVTYETETETVADTEAS</sequence>
<evidence type="ECO:0000313" key="11">
    <source>
        <dbReference type="Proteomes" id="UP000606720"/>
    </source>
</evidence>
<reference evidence="10" key="1">
    <citation type="submission" date="2020-08" db="EMBL/GenBank/DDBJ databases">
        <title>Genome public.</title>
        <authorList>
            <person name="Liu C."/>
            <person name="Sun Q."/>
        </authorList>
    </citation>
    <scope>NUCLEOTIDE SEQUENCE</scope>
    <source>
        <strain evidence="10">BX1005</strain>
    </source>
</reference>
<feature type="signal peptide" evidence="8">
    <location>
        <begin position="1"/>
        <end position="18"/>
    </location>
</feature>
<evidence type="ECO:0000256" key="5">
    <source>
        <dbReference type="ARBA" id="ARBA00023235"/>
    </source>
</evidence>
<dbReference type="AlphaFoldDB" id="A0A923LP15"/>
<evidence type="ECO:0000259" key="9">
    <source>
        <dbReference type="PROSITE" id="PS50059"/>
    </source>
</evidence>
<evidence type="ECO:0000256" key="8">
    <source>
        <dbReference type="SAM" id="SignalP"/>
    </source>
</evidence>